<comment type="caution">
    <text evidence="1">The sequence shown here is derived from an EMBL/GenBank/DDBJ whole genome shotgun (WGS) entry which is preliminary data.</text>
</comment>
<sequence>MVEDDPVVLWWCYGCAWFARKKILDEGVGIAVSKGSGSMICDGGFMEDDVKVNQPNGAGDINVFIAVAWGKGLWDRVHILGYLRVDHSHEANFHDRKVLLSEKNPQTLI</sequence>
<evidence type="ECO:0000313" key="1">
    <source>
        <dbReference type="EMBL" id="KAI3772532.1"/>
    </source>
</evidence>
<dbReference type="Proteomes" id="UP001055879">
    <property type="component" value="Linkage Group LG01"/>
</dbReference>
<keyword evidence="2" id="KW-1185">Reference proteome</keyword>
<protein>
    <submittedName>
        <fullName evidence="1">Uncharacterized protein</fullName>
    </submittedName>
</protein>
<dbReference type="EMBL" id="CM042047">
    <property type="protein sequence ID" value="KAI3772532.1"/>
    <property type="molecule type" value="Genomic_DNA"/>
</dbReference>
<proteinExistence type="predicted"/>
<gene>
    <name evidence="1" type="ORF">L6452_03719</name>
</gene>
<accession>A0ACB9FMX5</accession>
<name>A0ACB9FMX5_ARCLA</name>
<reference evidence="1 2" key="2">
    <citation type="journal article" date="2022" name="Mol. Ecol. Resour.">
        <title>The genomes of chicory, endive, great burdock and yacon provide insights into Asteraceae paleo-polyploidization history and plant inulin production.</title>
        <authorList>
            <person name="Fan W."/>
            <person name="Wang S."/>
            <person name="Wang H."/>
            <person name="Wang A."/>
            <person name="Jiang F."/>
            <person name="Liu H."/>
            <person name="Zhao H."/>
            <person name="Xu D."/>
            <person name="Zhang Y."/>
        </authorList>
    </citation>
    <scope>NUCLEOTIDE SEQUENCE [LARGE SCALE GENOMIC DNA]</scope>
    <source>
        <strain evidence="2">cv. Niubang</strain>
    </source>
</reference>
<organism evidence="1 2">
    <name type="scientific">Arctium lappa</name>
    <name type="common">Greater burdock</name>
    <name type="synonym">Lappa major</name>
    <dbReference type="NCBI Taxonomy" id="4217"/>
    <lineage>
        <taxon>Eukaryota</taxon>
        <taxon>Viridiplantae</taxon>
        <taxon>Streptophyta</taxon>
        <taxon>Embryophyta</taxon>
        <taxon>Tracheophyta</taxon>
        <taxon>Spermatophyta</taxon>
        <taxon>Magnoliopsida</taxon>
        <taxon>eudicotyledons</taxon>
        <taxon>Gunneridae</taxon>
        <taxon>Pentapetalae</taxon>
        <taxon>asterids</taxon>
        <taxon>campanulids</taxon>
        <taxon>Asterales</taxon>
        <taxon>Asteraceae</taxon>
        <taxon>Carduoideae</taxon>
        <taxon>Cardueae</taxon>
        <taxon>Arctiinae</taxon>
        <taxon>Arctium</taxon>
    </lineage>
</organism>
<evidence type="ECO:0000313" key="2">
    <source>
        <dbReference type="Proteomes" id="UP001055879"/>
    </source>
</evidence>
<reference evidence="2" key="1">
    <citation type="journal article" date="2022" name="Mol. Ecol. Resour.">
        <title>The genomes of chicory, endive, great burdock and yacon provide insights into Asteraceae palaeo-polyploidization history and plant inulin production.</title>
        <authorList>
            <person name="Fan W."/>
            <person name="Wang S."/>
            <person name="Wang H."/>
            <person name="Wang A."/>
            <person name="Jiang F."/>
            <person name="Liu H."/>
            <person name="Zhao H."/>
            <person name="Xu D."/>
            <person name="Zhang Y."/>
        </authorList>
    </citation>
    <scope>NUCLEOTIDE SEQUENCE [LARGE SCALE GENOMIC DNA]</scope>
    <source>
        <strain evidence="2">cv. Niubang</strain>
    </source>
</reference>